<evidence type="ECO:0000256" key="1">
    <source>
        <dbReference type="ARBA" id="ARBA00022679"/>
    </source>
</evidence>
<evidence type="ECO:0000313" key="5">
    <source>
        <dbReference type="Proteomes" id="UP000183508"/>
    </source>
</evidence>
<dbReference type="InterPro" id="IPR050065">
    <property type="entry name" value="GlmU-like"/>
</dbReference>
<dbReference type="CDD" id="cd02523">
    <property type="entry name" value="PC_cytidylyltransferase"/>
    <property type="match status" value="1"/>
</dbReference>
<evidence type="ECO:0000256" key="2">
    <source>
        <dbReference type="ARBA" id="ARBA00022695"/>
    </source>
</evidence>
<evidence type="ECO:0000259" key="3">
    <source>
        <dbReference type="Pfam" id="PF12804"/>
    </source>
</evidence>
<accession>A0A1I7FHD9</accession>
<dbReference type="InterPro" id="IPR029044">
    <property type="entry name" value="Nucleotide-diphossugar_trans"/>
</dbReference>
<dbReference type="PANTHER" id="PTHR43584">
    <property type="entry name" value="NUCLEOTIDYL TRANSFERASE"/>
    <property type="match status" value="1"/>
</dbReference>
<dbReference type="STRING" id="392015.SAMN05421543_101256"/>
<reference evidence="5" key="1">
    <citation type="submission" date="2016-10" db="EMBL/GenBank/DDBJ databases">
        <authorList>
            <person name="Varghese N."/>
        </authorList>
    </citation>
    <scope>NUCLEOTIDE SEQUENCE [LARGE SCALE GENOMIC DNA]</scope>
    <source>
        <strain evidence="5">DSM 17980</strain>
    </source>
</reference>
<name>A0A1I7FHD9_9BACL</name>
<feature type="domain" description="MobA-like NTP transferase" evidence="3">
    <location>
        <begin position="10"/>
        <end position="128"/>
    </location>
</feature>
<dbReference type="Pfam" id="PF12804">
    <property type="entry name" value="NTP_transf_3"/>
    <property type="match status" value="1"/>
</dbReference>
<dbReference type="GO" id="GO:0016779">
    <property type="term" value="F:nucleotidyltransferase activity"/>
    <property type="evidence" value="ECO:0007669"/>
    <property type="project" value="UniProtKB-KW"/>
</dbReference>
<keyword evidence="1" id="KW-0808">Transferase</keyword>
<dbReference type="eggNOG" id="COG1213">
    <property type="taxonomic scope" value="Bacteria"/>
</dbReference>
<dbReference type="SUPFAM" id="SSF53448">
    <property type="entry name" value="Nucleotide-diphospho-sugar transferases"/>
    <property type="match status" value="1"/>
</dbReference>
<dbReference type="RefSeq" id="WP_245783788.1">
    <property type="nucleotide sequence ID" value="NZ_FPBV01000001.1"/>
</dbReference>
<organism evidence="4 5">
    <name type="scientific">Alicyclobacillus macrosporangiidus</name>
    <dbReference type="NCBI Taxonomy" id="392015"/>
    <lineage>
        <taxon>Bacteria</taxon>
        <taxon>Bacillati</taxon>
        <taxon>Bacillota</taxon>
        <taxon>Bacilli</taxon>
        <taxon>Bacillales</taxon>
        <taxon>Alicyclobacillaceae</taxon>
        <taxon>Alicyclobacillus</taxon>
    </lineage>
</organism>
<dbReference type="PANTHER" id="PTHR43584:SF8">
    <property type="entry name" value="N-ACETYLMURAMATE ALPHA-1-PHOSPHATE URIDYLYLTRANSFERASE"/>
    <property type="match status" value="1"/>
</dbReference>
<dbReference type="Gene3D" id="3.90.550.10">
    <property type="entry name" value="Spore Coat Polysaccharide Biosynthesis Protein SpsA, Chain A"/>
    <property type="match status" value="1"/>
</dbReference>
<dbReference type="AlphaFoldDB" id="A0A1I7FHD9"/>
<keyword evidence="2" id="KW-0548">Nucleotidyltransferase</keyword>
<proteinExistence type="predicted"/>
<protein>
    <submittedName>
        <fullName evidence="4">Choline kinase</fullName>
    </submittedName>
</protein>
<evidence type="ECO:0000313" key="4">
    <source>
        <dbReference type="EMBL" id="SFU35623.1"/>
    </source>
</evidence>
<dbReference type="Proteomes" id="UP000183508">
    <property type="component" value="Unassembled WGS sequence"/>
</dbReference>
<keyword evidence="4" id="KW-0418">Kinase</keyword>
<dbReference type="GO" id="GO:0016301">
    <property type="term" value="F:kinase activity"/>
    <property type="evidence" value="ECO:0007669"/>
    <property type="project" value="UniProtKB-KW"/>
</dbReference>
<keyword evidence="5" id="KW-1185">Reference proteome</keyword>
<sequence length="252" mass="28094">MASSMTPIRAVILAAGQSARLRPLTDDRPKCLLPMGPKTILDWQLESLAAIGVRDVTLVVGYRREMIQAHVAEHHPAMRVTYVINDAYRHTNTLFSLRRALEAYDGDFYYLNADVVFDEQILRRLSPCEEGGFLAVDRKQCREEEVKVLVEGGQVTAIGKHLNPDACFGEFIGVAKFSGAFAGRFRASVLHEAVPGNEMKFFEHALDVMPDKTGLTAVDISGLPCVEVDFPEDYEYAVREVLRTFRTVGADE</sequence>
<dbReference type="EMBL" id="FPBV01000001">
    <property type="protein sequence ID" value="SFU35623.1"/>
    <property type="molecule type" value="Genomic_DNA"/>
</dbReference>
<gene>
    <name evidence="4" type="ORF">SAMN05421543_101256</name>
</gene>
<dbReference type="InterPro" id="IPR025877">
    <property type="entry name" value="MobA-like_NTP_Trfase"/>
</dbReference>